<evidence type="ECO:0000313" key="6">
    <source>
        <dbReference type="Proteomes" id="UP000271339"/>
    </source>
</evidence>
<organism evidence="5 6">
    <name type="scientific">Ulvibacter antarcticus</name>
    <dbReference type="NCBI Taxonomy" id="442714"/>
    <lineage>
        <taxon>Bacteria</taxon>
        <taxon>Pseudomonadati</taxon>
        <taxon>Bacteroidota</taxon>
        <taxon>Flavobacteriia</taxon>
        <taxon>Flavobacteriales</taxon>
        <taxon>Flavobacteriaceae</taxon>
        <taxon>Ulvibacter</taxon>
    </lineage>
</organism>
<feature type="domain" description="PNPLA" evidence="4">
    <location>
        <begin position="81"/>
        <end position="383"/>
    </location>
</feature>
<keyword evidence="6" id="KW-1185">Reference proteome</keyword>
<keyword evidence="3" id="KW-0472">Membrane</keyword>
<dbReference type="AlphaFoldDB" id="A0A3L9YZ67"/>
<evidence type="ECO:0000256" key="3">
    <source>
        <dbReference type="SAM" id="Phobius"/>
    </source>
</evidence>
<accession>A0A3L9YZ67</accession>
<feature type="transmembrane region" description="Helical" evidence="3">
    <location>
        <begin position="226"/>
        <end position="245"/>
    </location>
</feature>
<dbReference type="InterPro" id="IPR002641">
    <property type="entry name" value="PNPLA_dom"/>
</dbReference>
<dbReference type="SUPFAM" id="SSF52151">
    <property type="entry name" value="FabD/lysophospholipase-like"/>
    <property type="match status" value="1"/>
</dbReference>
<keyword evidence="2" id="KW-0378">Hydrolase</keyword>
<dbReference type="GO" id="GO:0016042">
    <property type="term" value="P:lipid catabolic process"/>
    <property type="evidence" value="ECO:0007669"/>
    <property type="project" value="UniProtKB-UniRule"/>
</dbReference>
<feature type="active site" description="Proton acceptor" evidence="2">
    <location>
        <position position="370"/>
    </location>
</feature>
<feature type="active site" description="Nucleophile" evidence="2">
    <location>
        <position position="114"/>
    </location>
</feature>
<sequence>MDIEDFFNKAYKEKTIAENNKVNTFEMLFQADKLLKEEINKKDSKIGSKLKDGKINRHCISSVTIAETFKGKIYQRPVIDLVQQGGGMYGIALLGYTYVMEKVGIRFYSHGGTSAGAINAMFLAGLPNSIYEQESPFSTPEEHRQTTKSEVLTHIIANTDFSKFMEKSGFIGTIQRQLFKNYKALWLRLLCLILVLSFLVGIYALFGLIFNISVGLTGSDLRTYDFLIGTMNIGAFIILVYILLVKLLKSSFGINTGEEFYNWADKLLGLLQIDDTSQLNDRLKENKLYKETKGTCRLVLITANLTHNRIVKFPEKAGFYWTDPDRIKPAAYLRATMSLPFIYYTFIPNKKHYNTNVPKDPVLLEARFVDGGMLSNFPIREFHRIDNKNPRFPTFGVLLSKRVLKKAEELTPEEIEKKKLKVKDEFDNVKLVSYIMSFFSTFRNFYDNEYLFRNEEIETRIETVQTEGFNWLNFWMKPEDKKALFLEGAKAAIRQLEKFNWSEYYEIRTNSANNPMK</sequence>
<protein>
    <submittedName>
        <fullName evidence="5">NTE family protein</fullName>
    </submittedName>
</protein>
<evidence type="ECO:0000259" key="4">
    <source>
        <dbReference type="PROSITE" id="PS51635"/>
    </source>
</evidence>
<keyword evidence="3" id="KW-1133">Transmembrane helix</keyword>
<dbReference type="Proteomes" id="UP000271339">
    <property type="component" value="Unassembled WGS sequence"/>
</dbReference>
<name>A0A3L9YZ67_9FLAO</name>
<feature type="short sequence motif" description="DGA/G" evidence="2">
    <location>
        <begin position="370"/>
        <end position="372"/>
    </location>
</feature>
<dbReference type="Pfam" id="PF01734">
    <property type="entry name" value="Patatin"/>
    <property type="match status" value="1"/>
</dbReference>
<evidence type="ECO:0000256" key="1">
    <source>
        <dbReference type="ARBA" id="ARBA00023098"/>
    </source>
</evidence>
<feature type="transmembrane region" description="Helical" evidence="3">
    <location>
        <begin position="185"/>
        <end position="206"/>
    </location>
</feature>
<evidence type="ECO:0000313" key="5">
    <source>
        <dbReference type="EMBL" id="RMA64379.1"/>
    </source>
</evidence>
<dbReference type="EMBL" id="REFC01000012">
    <property type="protein sequence ID" value="RMA64379.1"/>
    <property type="molecule type" value="Genomic_DNA"/>
</dbReference>
<keyword evidence="1 2" id="KW-0443">Lipid metabolism</keyword>
<proteinExistence type="predicted"/>
<dbReference type="PROSITE" id="PS51635">
    <property type="entry name" value="PNPLA"/>
    <property type="match status" value="1"/>
</dbReference>
<dbReference type="InterPro" id="IPR016035">
    <property type="entry name" value="Acyl_Trfase/lysoPLipase"/>
</dbReference>
<keyword evidence="2" id="KW-0442">Lipid degradation</keyword>
<feature type="short sequence motif" description="GXSXG" evidence="2">
    <location>
        <begin position="112"/>
        <end position="116"/>
    </location>
</feature>
<reference evidence="5 6" key="1">
    <citation type="submission" date="2018-10" db="EMBL/GenBank/DDBJ databases">
        <title>Genomic Encyclopedia of Archaeal and Bacterial Type Strains, Phase II (KMG-II): from individual species to whole genera.</title>
        <authorList>
            <person name="Goeker M."/>
        </authorList>
    </citation>
    <scope>NUCLEOTIDE SEQUENCE [LARGE SCALE GENOMIC DNA]</scope>
    <source>
        <strain evidence="5 6">DSM 23424</strain>
    </source>
</reference>
<dbReference type="RefSeq" id="WP_121906828.1">
    <property type="nucleotide sequence ID" value="NZ_REFC01000012.1"/>
</dbReference>
<comment type="caution">
    <text evidence="5">The sequence shown here is derived from an EMBL/GenBank/DDBJ whole genome shotgun (WGS) entry which is preliminary data.</text>
</comment>
<gene>
    <name evidence="5" type="ORF">BXY75_1254</name>
</gene>
<feature type="short sequence motif" description="GXGXXG" evidence="2">
    <location>
        <begin position="85"/>
        <end position="90"/>
    </location>
</feature>
<evidence type="ECO:0000256" key="2">
    <source>
        <dbReference type="PROSITE-ProRule" id="PRU01161"/>
    </source>
</evidence>
<dbReference type="OrthoDB" id="9770965at2"/>
<keyword evidence="3" id="KW-0812">Transmembrane</keyword>
<dbReference type="GO" id="GO:0016787">
    <property type="term" value="F:hydrolase activity"/>
    <property type="evidence" value="ECO:0007669"/>
    <property type="project" value="UniProtKB-UniRule"/>
</dbReference>
<dbReference type="Gene3D" id="3.40.1090.10">
    <property type="entry name" value="Cytosolic phospholipase A2 catalytic domain"/>
    <property type="match status" value="2"/>
</dbReference>